<sequence length="627" mass="69632">MSGSSSPGGADRRGPSVDAIGPEAEDRGEGLLSCTPPPGRPRGLRGLARSLSSLLAGILAAGILSFVSLPQARGTGEDEALLLLSPVDHIENEREDLSRVTSDLELHYGIVHNRSIRNSLDRIARSLTPFLLHPGFPVDILLLDDPKPAAFYLGGETVVLTRGLVFSGLVKNSDTMAGLVAILLSRHDLLAERSTSVRPPLSDLIKSRNRSARNAAEILMRAGFHYSGAVEAVRVFDLLRSGPGWEETIRYLETNKTAILSDAALFDNGVSLLLGDRPGAALPLLVSYVDSHPRSVEGRFWLGLAYYRDYARRLSLSRESLLFSIDPVPRNPAGDPARRLWERDFAREIWRGIALESPGYSPVWNGLGRIALMEGRLKTAVKFFGRAANLNPDNPWYNADYALGLWMRDHKVLGLARWKRATAVAGYDPRLIYDQGILAWMGEDLHPDRFDLVKTLPGWTEASRLWGEETGTRRLRPLPSFLGRSLPAPLLPGLPAERLRHLAGIPTVAPIQTRRYLVWDYRFKHYRISLRNGTIRLAEFFGKTRDKLPEFPDQSISERPGKAEDLPVEVIPFSRIAFLRYRTIRHQWVVQRVGTVLDRIVILSDRPDAPGPPPHPQVLVPGKGKKG</sequence>
<dbReference type="Proteomes" id="UP000009374">
    <property type="component" value="Unassembled WGS sequence"/>
</dbReference>
<dbReference type="PROSITE" id="PS50005">
    <property type="entry name" value="TPR"/>
    <property type="match status" value="1"/>
</dbReference>
<gene>
    <name evidence="3" type="ORF">UBAL3_95450122</name>
</gene>
<proteinExistence type="predicted"/>
<evidence type="ECO:0000256" key="1">
    <source>
        <dbReference type="PROSITE-ProRule" id="PRU00339"/>
    </source>
</evidence>
<feature type="region of interest" description="Disordered" evidence="2">
    <location>
        <begin position="1"/>
        <end position="39"/>
    </location>
</feature>
<accession>C6HZW4</accession>
<feature type="compositionally biased region" description="Low complexity" evidence="2">
    <location>
        <begin position="617"/>
        <end position="627"/>
    </location>
</feature>
<evidence type="ECO:0000256" key="2">
    <source>
        <dbReference type="SAM" id="MobiDB-lite"/>
    </source>
</evidence>
<dbReference type="Gene3D" id="1.25.40.10">
    <property type="entry name" value="Tetratricopeptide repeat domain"/>
    <property type="match status" value="1"/>
</dbReference>
<dbReference type="SUPFAM" id="SSF48452">
    <property type="entry name" value="TPR-like"/>
    <property type="match status" value="1"/>
</dbReference>
<protein>
    <submittedName>
        <fullName evidence="3">Uncharacterized protein</fullName>
    </submittedName>
</protein>
<organism evidence="3 4">
    <name type="scientific">Leptospirillum ferrodiazotrophum</name>
    <dbReference type="NCBI Taxonomy" id="412449"/>
    <lineage>
        <taxon>Bacteria</taxon>
        <taxon>Pseudomonadati</taxon>
        <taxon>Nitrospirota</taxon>
        <taxon>Nitrospiria</taxon>
        <taxon>Nitrospirales</taxon>
        <taxon>Nitrospiraceae</taxon>
        <taxon>Leptospirillum</taxon>
    </lineage>
</organism>
<name>C6HZW4_9BACT</name>
<keyword evidence="4" id="KW-1185">Reference proteome</keyword>
<feature type="repeat" description="TPR" evidence="1">
    <location>
        <begin position="361"/>
        <end position="394"/>
    </location>
</feature>
<dbReference type="InterPro" id="IPR011990">
    <property type="entry name" value="TPR-like_helical_dom_sf"/>
</dbReference>
<dbReference type="AlphaFoldDB" id="C6HZW4"/>
<dbReference type="EMBL" id="GG693884">
    <property type="protein sequence ID" value="EES51902.1"/>
    <property type="molecule type" value="Genomic_DNA"/>
</dbReference>
<dbReference type="InterPro" id="IPR019734">
    <property type="entry name" value="TPR_rpt"/>
</dbReference>
<reference evidence="3 4" key="1">
    <citation type="journal article" date="2009" name="Appl. Environ. Microbiol.">
        <title>Community genomic and proteomic analyses of chemoautotrophic iron-oxidizing "Leptospirillum rubarum" (Group II) and "Leptospirillum ferrodiazotrophum" (Group III) bacteria in acid mine drainage biofilms.</title>
        <authorList>
            <person name="Goltsman D.S."/>
            <person name="Denef V.J."/>
            <person name="Singer S.W."/>
            <person name="VerBerkmoes N.C."/>
            <person name="Lefsrud M."/>
            <person name="Mueller R.S."/>
            <person name="Dick G.J."/>
            <person name="Sun C.L."/>
            <person name="Wheeler K.E."/>
            <person name="Zemla A."/>
            <person name="Baker B.J."/>
            <person name="Hauser L."/>
            <person name="Land M."/>
            <person name="Shah M.B."/>
            <person name="Thelen M.P."/>
            <person name="Hettich R.L."/>
            <person name="Banfield J.F."/>
        </authorList>
    </citation>
    <scope>NUCLEOTIDE SEQUENCE [LARGE SCALE GENOMIC DNA]</scope>
</reference>
<keyword evidence="1" id="KW-0802">TPR repeat</keyword>
<feature type="region of interest" description="Disordered" evidence="2">
    <location>
        <begin position="606"/>
        <end position="627"/>
    </location>
</feature>
<evidence type="ECO:0000313" key="3">
    <source>
        <dbReference type="EMBL" id="EES51902.1"/>
    </source>
</evidence>
<evidence type="ECO:0000313" key="4">
    <source>
        <dbReference type="Proteomes" id="UP000009374"/>
    </source>
</evidence>